<comment type="caution">
    <text evidence="8">The sequence shown here is derived from an EMBL/GenBank/DDBJ whole genome shotgun (WGS) entry which is preliminary data.</text>
</comment>
<dbReference type="InterPro" id="IPR013325">
    <property type="entry name" value="RNA_pol_sigma_r2"/>
</dbReference>
<feature type="domain" description="RNA polymerase sigma factor 70 region 4 type 2" evidence="7">
    <location>
        <begin position="139"/>
        <end position="188"/>
    </location>
</feature>
<dbReference type="InterPro" id="IPR013249">
    <property type="entry name" value="RNA_pol_sigma70_r4_t2"/>
</dbReference>
<dbReference type="Pfam" id="PF04542">
    <property type="entry name" value="Sigma70_r2"/>
    <property type="match status" value="1"/>
</dbReference>
<proteinExistence type="inferred from homology"/>
<sequence length="221" mass="23402">MPALAGPTAAPVAAARDQTLLEDALVAARAGQEWGFVVLYRDLQPRLLRYATALVGGDAEDVTAETWLHVAKDLRRFAGDLDGFRGWATTICRNRAMDSARARTRRPADPAEPADLVALADLRHTDGAVLDGLATRWAIDQILTLPRTEAEAVLLRAVIGLDAPTAARVLGKRPGAVRVAAHRGLRRLAERVRAGPDGVGAGHGSGHRGHGSGERRGAADV</sequence>
<keyword evidence="3" id="KW-0731">Sigma factor</keyword>
<keyword evidence="9" id="KW-1185">Reference proteome</keyword>
<dbReference type="PANTHER" id="PTHR43133:SF66">
    <property type="entry name" value="ECF RNA POLYMERASE SIGMA FACTOR SIGK"/>
    <property type="match status" value="1"/>
</dbReference>
<dbReference type="InterPro" id="IPR014284">
    <property type="entry name" value="RNA_pol_sigma-70_dom"/>
</dbReference>
<dbReference type="Gene3D" id="1.10.1740.10">
    <property type="match status" value="1"/>
</dbReference>
<dbReference type="InterPro" id="IPR036388">
    <property type="entry name" value="WH-like_DNA-bd_sf"/>
</dbReference>
<evidence type="ECO:0000259" key="6">
    <source>
        <dbReference type="Pfam" id="PF04542"/>
    </source>
</evidence>
<protein>
    <submittedName>
        <fullName evidence="8">RNA polymerase sigma factor</fullName>
    </submittedName>
</protein>
<feature type="region of interest" description="Disordered" evidence="5">
    <location>
        <begin position="193"/>
        <end position="221"/>
    </location>
</feature>
<gene>
    <name evidence="8" type="ORF">ACFQH9_29410</name>
</gene>
<evidence type="ECO:0000313" key="8">
    <source>
        <dbReference type="EMBL" id="MFC5952389.1"/>
    </source>
</evidence>
<dbReference type="SUPFAM" id="SSF88659">
    <property type="entry name" value="Sigma3 and sigma4 domains of RNA polymerase sigma factors"/>
    <property type="match status" value="1"/>
</dbReference>
<dbReference type="InterPro" id="IPR013324">
    <property type="entry name" value="RNA_pol_sigma_r3/r4-like"/>
</dbReference>
<feature type="compositionally biased region" description="Basic and acidic residues" evidence="5">
    <location>
        <begin position="211"/>
        <end position="221"/>
    </location>
</feature>
<dbReference type="InterPro" id="IPR007627">
    <property type="entry name" value="RNA_pol_sigma70_r2"/>
</dbReference>
<accession>A0ABW1IHV1</accession>
<dbReference type="Proteomes" id="UP001596119">
    <property type="component" value="Unassembled WGS sequence"/>
</dbReference>
<evidence type="ECO:0000256" key="1">
    <source>
        <dbReference type="ARBA" id="ARBA00010641"/>
    </source>
</evidence>
<evidence type="ECO:0000259" key="7">
    <source>
        <dbReference type="Pfam" id="PF08281"/>
    </source>
</evidence>
<comment type="similarity">
    <text evidence="1">Belongs to the sigma-70 factor family. ECF subfamily.</text>
</comment>
<evidence type="ECO:0000256" key="3">
    <source>
        <dbReference type="ARBA" id="ARBA00023082"/>
    </source>
</evidence>
<feature type="domain" description="RNA polymerase sigma-70 region 2" evidence="6">
    <location>
        <begin position="39"/>
        <end position="106"/>
    </location>
</feature>
<dbReference type="EMBL" id="JBHSQK010000102">
    <property type="protein sequence ID" value="MFC5952389.1"/>
    <property type="molecule type" value="Genomic_DNA"/>
</dbReference>
<organism evidence="8 9">
    <name type="scientific">Pseudonocardia lutea</name>
    <dbReference type="NCBI Taxonomy" id="2172015"/>
    <lineage>
        <taxon>Bacteria</taxon>
        <taxon>Bacillati</taxon>
        <taxon>Actinomycetota</taxon>
        <taxon>Actinomycetes</taxon>
        <taxon>Pseudonocardiales</taxon>
        <taxon>Pseudonocardiaceae</taxon>
        <taxon>Pseudonocardia</taxon>
    </lineage>
</organism>
<evidence type="ECO:0000313" key="9">
    <source>
        <dbReference type="Proteomes" id="UP001596119"/>
    </source>
</evidence>
<evidence type="ECO:0000256" key="2">
    <source>
        <dbReference type="ARBA" id="ARBA00023015"/>
    </source>
</evidence>
<keyword evidence="4" id="KW-0804">Transcription</keyword>
<evidence type="ECO:0000256" key="4">
    <source>
        <dbReference type="ARBA" id="ARBA00023163"/>
    </source>
</evidence>
<dbReference type="RefSeq" id="WP_379571228.1">
    <property type="nucleotide sequence ID" value="NZ_JBHSQK010000102.1"/>
</dbReference>
<reference evidence="9" key="1">
    <citation type="journal article" date="2019" name="Int. J. Syst. Evol. Microbiol.">
        <title>The Global Catalogue of Microorganisms (GCM) 10K type strain sequencing project: providing services to taxonomists for standard genome sequencing and annotation.</title>
        <authorList>
            <consortium name="The Broad Institute Genomics Platform"/>
            <consortium name="The Broad Institute Genome Sequencing Center for Infectious Disease"/>
            <person name="Wu L."/>
            <person name="Ma J."/>
        </authorList>
    </citation>
    <scope>NUCLEOTIDE SEQUENCE [LARGE SCALE GENOMIC DNA]</scope>
    <source>
        <strain evidence="9">CGMCC 4.7397</strain>
    </source>
</reference>
<dbReference type="Pfam" id="PF08281">
    <property type="entry name" value="Sigma70_r4_2"/>
    <property type="match status" value="1"/>
</dbReference>
<dbReference type="Gene3D" id="1.10.10.10">
    <property type="entry name" value="Winged helix-like DNA-binding domain superfamily/Winged helix DNA-binding domain"/>
    <property type="match status" value="1"/>
</dbReference>
<dbReference type="SUPFAM" id="SSF88946">
    <property type="entry name" value="Sigma2 domain of RNA polymerase sigma factors"/>
    <property type="match status" value="1"/>
</dbReference>
<dbReference type="NCBIfam" id="TIGR02937">
    <property type="entry name" value="sigma70-ECF"/>
    <property type="match status" value="1"/>
</dbReference>
<dbReference type="InterPro" id="IPR039425">
    <property type="entry name" value="RNA_pol_sigma-70-like"/>
</dbReference>
<name>A0ABW1IHV1_9PSEU</name>
<keyword evidence="2" id="KW-0805">Transcription regulation</keyword>
<feature type="non-terminal residue" evidence="8">
    <location>
        <position position="221"/>
    </location>
</feature>
<dbReference type="PANTHER" id="PTHR43133">
    <property type="entry name" value="RNA POLYMERASE ECF-TYPE SIGMA FACTO"/>
    <property type="match status" value="1"/>
</dbReference>
<evidence type="ECO:0000256" key="5">
    <source>
        <dbReference type="SAM" id="MobiDB-lite"/>
    </source>
</evidence>